<accession>A0A224XSW8</accession>
<dbReference type="PANTHER" id="PTHR39069">
    <property type="entry name" value="ECDYSONE-INDUCIBLE GENE E1, ISOFORM A"/>
    <property type="match status" value="1"/>
</dbReference>
<feature type="domain" description="EB" evidence="2">
    <location>
        <begin position="110"/>
        <end position="162"/>
    </location>
</feature>
<feature type="transmembrane region" description="Helical" evidence="1">
    <location>
        <begin position="6"/>
        <end position="23"/>
    </location>
</feature>
<proteinExistence type="predicted"/>
<dbReference type="EMBL" id="GFTR01005223">
    <property type="protein sequence ID" value="JAW11203.1"/>
    <property type="molecule type" value="Transcribed_RNA"/>
</dbReference>
<evidence type="ECO:0000313" key="3">
    <source>
        <dbReference type="EMBL" id="JAW11203.1"/>
    </source>
</evidence>
<keyword evidence="1" id="KW-0812">Transmembrane</keyword>
<dbReference type="AlphaFoldDB" id="A0A224XSW8"/>
<protein>
    <submittedName>
        <fullName evidence="3">Putative platelet endothelial aggregation receptor 1</fullName>
    </submittedName>
</protein>
<reference evidence="3" key="1">
    <citation type="journal article" date="2018" name="PLoS Negl. Trop. Dis.">
        <title>An insight into the salivary gland and fat body transcriptome of Panstrongylus lignarius (Hemiptera: Heteroptera), the main vector of Chagas disease in Peru.</title>
        <authorList>
            <person name="Nevoa J.C."/>
            <person name="Mendes M.T."/>
            <person name="da Silva M.V."/>
            <person name="Soares S.C."/>
            <person name="Oliveira C.J.F."/>
            <person name="Ribeiro J.M.C."/>
        </authorList>
    </citation>
    <scope>NUCLEOTIDE SEQUENCE</scope>
</reference>
<keyword evidence="1" id="KW-1133">Transmembrane helix</keyword>
<dbReference type="Pfam" id="PF01683">
    <property type="entry name" value="EB"/>
    <property type="match status" value="2"/>
</dbReference>
<feature type="domain" description="EB" evidence="2">
    <location>
        <begin position="245"/>
        <end position="303"/>
    </location>
</feature>
<evidence type="ECO:0000259" key="2">
    <source>
        <dbReference type="Pfam" id="PF01683"/>
    </source>
</evidence>
<keyword evidence="3" id="KW-0675">Receptor</keyword>
<dbReference type="InterPro" id="IPR006149">
    <property type="entry name" value="EB_dom"/>
</dbReference>
<keyword evidence="1" id="KW-0472">Membrane</keyword>
<sequence length="337" mass="37601">MSSSTILLYSIFLCVTYFGTAVFQQLNSGRECKNNGDCIKNAYCFEGKMCLCKNGFVAINTSKKTFICVNEASNIGDVCHYDIQCGKALGNHSECEKNIDEPDKPGRCKCNQDSHYQDGICYKNSRIGEACQVNDNCVILTPNLRAYCDQSRCICPPYYHANDLGTDCLPSSDLDGPCLRDDDCMAMNSRCKIVCECDMRYVINEERTNCLKAADNLHEPCDEDKQCTEFLPGTTCDPIRKRCDCSSGWHEVSGACFQSARLHEPCAHKEECLIDSRDLSRVECTGGFCICTKYYEAANRSDCIDSRRSFPNTTGVGVIWQINTSLMMVVTTIVALL</sequence>
<organism evidence="3">
    <name type="scientific">Panstrongylus lignarius</name>
    <dbReference type="NCBI Taxonomy" id="156445"/>
    <lineage>
        <taxon>Eukaryota</taxon>
        <taxon>Metazoa</taxon>
        <taxon>Ecdysozoa</taxon>
        <taxon>Arthropoda</taxon>
        <taxon>Hexapoda</taxon>
        <taxon>Insecta</taxon>
        <taxon>Pterygota</taxon>
        <taxon>Neoptera</taxon>
        <taxon>Paraneoptera</taxon>
        <taxon>Hemiptera</taxon>
        <taxon>Heteroptera</taxon>
        <taxon>Panheteroptera</taxon>
        <taxon>Cimicomorpha</taxon>
        <taxon>Reduviidae</taxon>
        <taxon>Triatominae</taxon>
        <taxon>Panstrongylus</taxon>
    </lineage>
</organism>
<name>A0A224XSW8_9HEMI</name>
<dbReference type="PANTHER" id="PTHR39069:SF8">
    <property type="entry name" value="FI17111P1"/>
    <property type="match status" value="1"/>
</dbReference>
<evidence type="ECO:0000256" key="1">
    <source>
        <dbReference type="SAM" id="Phobius"/>
    </source>
</evidence>